<sequence length="142" mass="16211">VQVNPLNCPTVIGRLIDLDCSEDFIKNLLQNVRAACPIEPLVVEVEKRNRLRVLLPWLEARVAEGNQDPYLHNGIAMIYIDTNRDPEQFLKTNAFYDSAIVGKYCEDRDPHLAYTAYKRAYGSCDEQLVNVTNKNGLFRLQA</sequence>
<dbReference type="PANTHER" id="PTHR10292:SF1">
    <property type="entry name" value="CLATHRIN HEAVY CHAIN"/>
    <property type="match status" value="1"/>
</dbReference>
<accession>A0ABN9RRG8</accession>
<dbReference type="InterPro" id="IPR016024">
    <property type="entry name" value="ARM-type_fold"/>
</dbReference>
<dbReference type="SMART" id="SM00299">
    <property type="entry name" value="CLH"/>
    <property type="match status" value="1"/>
</dbReference>
<dbReference type="Pfam" id="PF00637">
    <property type="entry name" value="Clathrin"/>
    <property type="match status" value="1"/>
</dbReference>
<dbReference type="InterPro" id="IPR055358">
    <property type="entry name" value="CHCR"/>
</dbReference>
<dbReference type="SUPFAM" id="SSF48371">
    <property type="entry name" value="ARM repeat"/>
    <property type="match status" value="1"/>
</dbReference>
<dbReference type="Proteomes" id="UP001189429">
    <property type="component" value="Unassembled WGS sequence"/>
</dbReference>
<feature type="repeat" description="CHCR" evidence="1">
    <location>
        <begin position="29"/>
        <end position="142"/>
    </location>
</feature>
<proteinExistence type="predicted"/>
<feature type="non-terminal residue" evidence="2">
    <location>
        <position position="1"/>
    </location>
</feature>
<keyword evidence="3" id="KW-1185">Reference proteome</keyword>
<evidence type="ECO:0000313" key="2">
    <source>
        <dbReference type="EMBL" id="CAK0821860.1"/>
    </source>
</evidence>
<dbReference type="PANTHER" id="PTHR10292">
    <property type="entry name" value="CLATHRIN HEAVY CHAIN RELATED"/>
    <property type="match status" value="1"/>
</dbReference>
<comment type="caution">
    <text evidence="2">The sequence shown here is derived from an EMBL/GenBank/DDBJ whole genome shotgun (WGS) entry which is preliminary data.</text>
</comment>
<evidence type="ECO:0000256" key="1">
    <source>
        <dbReference type="PROSITE-ProRule" id="PRU01006"/>
    </source>
</evidence>
<protein>
    <submittedName>
        <fullName evidence="2">Uncharacterized protein</fullName>
    </submittedName>
</protein>
<organism evidence="2 3">
    <name type="scientific">Prorocentrum cordatum</name>
    <dbReference type="NCBI Taxonomy" id="2364126"/>
    <lineage>
        <taxon>Eukaryota</taxon>
        <taxon>Sar</taxon>
        <taxon>Alveolata</taxon>
        <taxon>Dinophyceae</taxon>
        <taxon>Prorocentrales</taxon>
        <taxon>Prorocentraceae</taxon>
        <taxon>Prorocentrum</taxon>
    </lineage>
</organism>
<feature type="non-terminal residue" evidence="2">
    <location>
        <position position="142"/>
    </location>
</feature>
<evidence type="ECO:0000313" key="3">
    <source>
        <dbReference type="Proteomes" id="UP001189429"/>
    </source>
</evidence>
<dbReference type="EMBL" id="CAUYUJ010007752">
    <property type="protein sequence ID" value="CAK0821860.1"/>
    <property type="molecule type" value="Genomic_DNA"/>
</dbReference>
<dbReference type="PROSITE" id="PS50236">
    <property type="entry name" value="CHCR"/>
    <property type="match status" value="1"/>
</dbReference>
<gene>
    <name evidence="2" type="ORF">PCOR1329_LOCUS23004</name>
</gene>
<name>A0ABN9RRG8_9DINO</name>
<dbReference type="InterPro" id="IPR000547">
    <property type="entry name" value="Clathrin_H-chain/VPS_repeat"/>
</dbReference>
<reference evidence="2" key="1">
    <citation type="submission" date="2023-10" db="EMBL/GenBank/DDBJ databases">
        <authorList>
            <person name="Chen Y."/>
            <person name="Shah S."/>
            <person name="Dougan E. K."/>
            <person name="Thang M."/>
            <person name="Chan C."/>
        </authorList>
    </citation>
    <scope>NUCLEOTIDE SEQUENCE [LARGE SCALE GENOMIC DNA]</scope>
</reference>